<accession>A0A8D6U5N1</accession>
<organism evidence="1 2">
    <name type="scientific">Streptococcus thermophilus</name>
    <dbReference type="NCBI Taxonomy" id="1308"/>
    <lineage>
        <taxon>Bacteria</taxon>
        <taxon>Bacillati</taxon>
        <taxon>Bacillota</taxon>
        <taxon>Bacilli</taxon>
        <taxon>Lactobacillales</taxon>
        <taxon>Streptococcaceae</taxon>
        <taxon>Streptococcus</taxon>
    </lineage>
</organism>
<evidence type="ECO:0000313" key="2">
    <source>
        <dbReference type="Proteomes" id="UP000509833"/>
    </source>
</evidence>
<gene>
    <name evidence="1" type="ORF">STHERMO_0633</name>
</gene>
<protein>
    <submittedName>
        <fullName evidence="1">Uncharacterized protein</fullName>
    </submittedName>
</protein>
<dbReference type="EMBL" id="LR822017">
    <property type="protein sequence ID" value="CAD0136775.1"/>
    <property type="molecule type" value="Genomic_DNA"/>
</dbReference>
<evidence type="ECO:0000313" key="1">
    <source>
        <dbReference type="EMBL" id="CAD0136775.1"/>
    </source>
</evidence>
<proteinExistence type="predicted"/>
<name>A0A8D6U5N1_STRTR</name>
<dbReference type="AlphaFoldDB" id="A0A8D6U5N1"/>
<sequence>MTTQEYPLWEELPEIELYLDQVLLYVN</sequence>
<dbReference type="Proteomes" id="UP000509833">
    <property type="component" value="Chromosome"/>
</dbReference>
<reference evidence="1 2" key="1">
    <citation type="submission" date="2020-06" db="EMBL/GenBank/DDBJ databases">
        <authorList>
            <person name="Chuat V."/>
        </authorList>
    </citation>
    <scope>NUCLEOTIDE SEQUENCE [LARGE SCALE GENOMIC DNA]</scope>
    <source>
        <strain evidence="1">STH_CIRM_336</strain>
    </source>
</reference>